<dbReference type="Proteomes" id="UP001341297">
    <property type="component" value="Unassembled WGS sequence"/>
</dbReference>
<name>A0A0T6BM39_9BACI</name>
<dbReference type="OrthoDB" id="9797501at2"/>
<dbReference type="Gene3D" id="3.40.50.1390">
    <property type="entry name" value="Resolvase, N-terminal catalytic domain"/>
    <property type="match status" value="1"/>
</dbReference>
<dbReference type="InterPro" id="IPR036162">
    <property type="entry name" value="Resolvase-like_N_sf"/>
</dbReference>
<accession>A0A0T6BM39</accession>
<dbReference type="RefSeq" id="WP_053071233.1">
    <property type="nucleotide sequence ID" value="NZ_JARRTL010000004.1"/>
</dbReference>
<dbReference type="GO" id="GO:0000150">
    <property type="term" value="F:DNA strand exchange activity"/>
    <property type="evidence" value="ECO:0007669"/>
    <property type="project" value="InterPro"/>
</dbReference>
<comment type="caution">
    <text evidence="2">The sequence shown here is derived from an EMBL/GenBank/DDBJ whole genome shotgun (WGS) entry which is preliminary data.</text>
</comment>
<proteinExistence type="predicted"/>
<dbReference type="EMBL" id="LECW02000030">
    <property type="protein sequence ID" value="KRT92721.1"/>
    <property type="molecule type" value="Genomic_DNA"/>
</dbReference>
<evidence type="ECO:0000259" key="1">
    <source>
        <dbReference type="PROSITE" id="PS51736"/>
    </source>
</evidence>
<keyword evidence="5" id="KW-1185">Reference proteome</keyword>
<evidence type="ECO:0000313" key="5">
    <source>
        <dbReference type="Proteomes" id="UP001341297"/>
    </source>
</evidence>
<protein>
    <submittedName>
        <fullName evidence="3">Recombinase family protein</fullName>
    </submittedName>
</protein>
<feature type="domain" description="Resolvase/invertase-type recombinase catalytic" evidence="1">
    <location>
        <begin position="1"/>
        <end position="92"/>
    </location>
</feature>
<dbReference type="Proteomes" id="UP000036168">
    <property type="component" value="Unassembled WGS sequence"/>
</dbReference>
<dbReference type="Pfam" id="PF00239">
    <property type="entry name" value="Resolvase"/>
    <property type="match status" value="1"/>
</dbReference>
<evidence type="ECO:0000313" key="2">
    <source>
        <dbReference type="EMBL" id="KRT92721.1"/>
    </source>
</evidence>
<evidence type="ECO:0000313" key="3">
    <source>
        <dbReference type="EMBL" id="MEC0483407.1"/>
    </source>
</evidence>
<dbReference type="AlphaFoldDB" id="A0A0T6BM39"/>
<dbReference type="GO" id="GO:0003677">
    <property type="term" value="F:DNA binding"/>
    <property type="evidence" value="ECO:0007669"/>
    <property type="project" value="InterPro"/>
</dbReference>
<dbReference type="InterPro" id="IPR006119">
    <property type="entry name" value="Resolv_N"/>
</dbReference>
<dbReference type="SMART" id="SM00857">
    <property type="entry name" value="Resolvase"/>
    <property type="match status" value="1"/>
</dbReference>
<reference evidence="2" key="2">
    <citation type="submission" date="2015-10" db="EMBL/GenBank/DDBJ databases">
        <authorList>
            <person name="Gilbert D.G."/>
        </authorList>
    </citation>
    <scope>NUCLEOTIDE SEQUENCE</scope>
    <source>
        <strain evidence="2">GO-13</strain>
    </source>
</reference>
<reference evidence="2 4" key="1">
    <citation type="journal article" date="2015" name="Int. J. Syst. Evol. Microbiol.">
        <title>Bacillus glycinifermentans sp. nov., isolated from fermented soybean paste.</title>
        <authorList>
            <person name="Kim S.J."/>
            <person name="Dunlap C.A."/>
            <person name="Kwon S.W."/>
            <person name="Rooney A.P."/>
        </authorList>
    </citation>
    <scope>NUCLEOTIDE SEQUENCE [LARGE SCALE GENOMIC DNA]</scope>
    <source>
        <strain evidence="2 4">GO-13</strain>
    </source>
</reference>
<evidence type="ECO:0000313" key="4">
    <source>
        <dbReference type="Proteomes" id="UP000036168"/>
    </source>
</evidence>
<gene>
    <name evidence="2" type="ORF">AB447_222335</name>
    <name evidence="3" type="ORF">P8828_00845</name>
</gene>
<sequence length="92" mass="10639">MIYGYTRMSMEIQKPMLLKHIDELNKAGAEKVYYDVPGRHEQQALNELITDLKSGDTVYLLSLDRLSRDEKEMKSILEKIRAKGAEIKVLVK</sequence>
<dbReference type="SUPFAM" id="SSF53041">
    <property type="entry name" value="Resolvase-like"/>
    <property type="match status" value="1"/>
</dbReference>
<reference evidence="3 5" key="3">
    <citation type="submission" date="2023-03" db="EMBL/GenBank/DDBJ databases">
        <title>Agriculturally important microbes genome sequencing.</title>
        <authorList>
            <person name="Dunlap C."/>
        </authorList>
    </citation>
    <scope>NUCLEOTIDE SEQUENCE [LARGE SCALE GENOMIC DNA]</scope>
    <source>
        <strain evidence="3 5">CBP-3203</strain>
    </source>
</reference>
<organism evidence="2 4">
    <name type="scientific">Bacillus glycinifermentans</name>
    <dbReference type="NCBI Taxonomy" id="1664069"/>
    <lineage>
        <taxon>Bacteria</taxon>
        <taxon>Bacillati</taxon>
        <taxon>Bacillota</taxon>
        <taxon>Bacilli</taxon>
        <taxon>Bacillales</taxon>
        <taxon>Bacillaceae</taxon>
        <taxon>Bacillus</taxon>
    </lineage>
</organism>
<dbReference type="EMBL" id="JARRTL010000004">
    <property type="protein sequence ID" value="MEC0483407.1"/>
    <property type="molecule type" value="Genomic_DNA"/>
</dbReference>
<dbReference type="PROSITE" id="PS51736">
    <property type="entry name" value="RECOMBINASES_3"/>
    <property type="match status" value="1"/>
</dbReference>